<dbReference type="InterPro" id="IPR025917">
    <property type="entry name" value="YuiB"/>
</dbReference>
<keyword evidence="1" id="KW-1133">Transmembrane helix</keyword>
<evidence type="ECO:0000256" key="1">
    <source>
        <dbReference type="SAM" id="Phobius"/>
    </source>
</evidence>
<protein>
    <submittedName>
        <fullName evidence="2">YuiB family protein</fullName>
    </submittedName>
</protein>
<feature type="transmembrane region" description="Helical" evidence="1">
    <location>
        <begin position="33"/>
        <end position="50"/>
    </location>
</feature>
<reference evidence="3" key="1">
    <citation type="journal article" date="2019" name="Int. J. Syst. Evol. Microbiol.">
        <title>The Global Catalogue of Microorganisms (GCM) 10K type strain sequencing project: providing services to taxonomists for standard genome sequencing and annotation.</title>
        <authorList>
            <consortium name="The Broad Institute Genomics Platform"/>
            <consortium name="The Broad Institute Genome Sequencing Center for Infectious Disease"/>
            <person name="Wu L."/>
            <person name="Ma J."/>
        </authorList>
    </citation>
    <scope>NUCLEOTIDE SEQUENCE [LARGE SCALE GENOMIC DNA]</scope>
    <source>
        <strain evidence="3">GH52</strain>
    </source>
</reference>
<proteinExistence type="predicted"/>
<gene>
    <name evidence="2" type="ORF">ACFSJH_18305</name>
</gene>
<dbReference type="Proteomes" id="UP001597362">
    <property type="component" value="Unassembled WGS sequence"/>
</dbReference>
<accession>A0ABW4YPN2</accession>
<keyword evidence="1" id="KW-0472">Membrane</keyword>
<evidence type="ECO:0000313" key="2">
    <source>
        <dbReference type="EMBL" id="MFD2117685.1"/>
    </source>
</evidence>
<evidence type="ECO:0000313" key="3">
    <source>
        <dbReference type="Proteomes" id="UP001597362"/>
    </source>
</evidence>
<organism evidence="2 3">
    <name type="scientific">Paenibacillus yanchengensis</name>
    <dbReference type="NCBI Taxonomy" id="2035833"/>
    <lineage>
        <taxon>Bacteria</taxon>
        <taxon>Bacillati</taxon>
        <taxon>Bacillota</taxon>
        <taxon>Bacilli</taxon>
        <taxon>Bacillales</taxon>
        <taxon>Paenibacillaceae</taxon>
        <taxon>Paenibacillus</taxon>
    </lineage>
</organism>
<dbReference type="RefSeq" id="WP_377774932.1">
    <property type="nucleotide sequence ID" value="NZ_JBHUHO010000046.1"/>
</dbReference>
<keyword evidence="1" id="KW-0812">Transmembrane</keyword>
<dbReference type="EMBL" id="JBHUHO010000046">
    <property type="protein sequence ID" value="MFD2117685.1"/>
    <property type="molecule type" value="Genomic_DNA"/>
</dbReference>
<dbReference type="Pfam" id="PF14068">
    <property type="entry name" value="YuiB"/>
    <property type="match status" value="1"/>
</dbReference>
<name>A0ABW4YPN2_9BACL</name>
<sequence length="100" mass="11446">MVIYIVQLIIATLLFFVMLFGIGFILNMLLKTTWFPAIAFIVVLIVVAIWSPWDTETFNPTFNNIGEYTIYYLPVIGAIIGAFVSGWTIKVLREKGFKMF</sequence>
<feature type="transmembrane region" description="Helical" evidence="1">
    <location>
        <begin position="6"/>
        <end position="26"/>
    </location>
</feature>
<feature type="transmembrane region" description="Helical" evidence="1">
    <location>
        <begin position="70"/>
        <end position="89"/>
    </location>
</feature>
<comment type="caution">
    <text evidence="2">The sequence shown here is derived from an EMBL/GenBank/DDBJ whole genome shotgun (WGS) entry which is preliminary data.</text>
</comment>
<keyword evidence="3" id="KW-1185">Reference proteome</keyword>